<evidence type="ECO:0000313" key="2">
    <source>
        <dbReference type="Proteomes" id="UP000652761"/>
    </source>
</evidence>
<dbReference type="EMBL" id="NMUH01002990">
    <property type="protein sequence ID" value="MQM03192.1"/>
    <property type="molecule type" value="Genomic_DNA"/>
</dbReference>
<sequence length="38" mass="4132">MKSLLLSSRLQSLTRASSGEKIRTCFPSSEVGIKLPPI</sequence>
<name>A0A843W0C0_COLES</name>
<protein>
    <submittedName>
        <fullName evidence="1">Uncharacterized protein</fullName>
    </submittedName>
</protein>
<gene>
    <name evidence="1" type="ORF">Taro_035965</name>
</gene>
<organism evidence="1 2">
    <name type="scientific">Colocasia esculenta</name>
    <name type="common">Wild taro</name>
    <name type="synonym">Arum esculentum</name>
    <dbReference type="NCBI Taxonomy" id="4460"/>
    <lineage>
        <taxon>Eukaryota</taxon>
        <taxon>Viridiplantae</taxon>
        <taxon>Streptophyta</taxon>
        <taxon>Embryophyta</taxon>
        <taxon>Tracheophyta</taxon>
        <taxon>Spermatophyta</taxon>
        <taxon>Magnoliopsida</taxon>
        <taxon>Liliopsida</taxon>
        <taxon>Araceae</taxon>
        <taxon>Aroideae</taxon>
        <taxon>Colocasieae</taxon>
        <taxon>Colocasia</taxon>
    </lineage>
</organism>
<reference evidence="1" key="1">
    <citation type="submission" date="2017-07" db="EMBL/GenBank/DDBJ databases">
        <title>Taro Niue Genome Assembly and Annotation.</title>
        <authorList>
            <person name="Atibalentja N."/>
            <person name="Keating K."/>
            <person name="Fields C.J."/>
        </authorList>
    </citation>
    <scope>NUCLEOTIDE SEQUENCE</scope>
    <source>
        <strain evidence="1">Niue_2</strain>
        <tissue evidence="1">Leaf</tissue>
    </source>
</reference>
<keyword evidence="2" id="KW-1185">Reference proteome</keyword>
<dbReference type="Proteomes" id="UP000652761">
    <property type="component" value="Unassembled WGS sequence"/>
</dbReference>
<dbReference type="AlphaFoldDB" id="A0A843W0C0"/>
<proteinExistence type="predicted"/>
<comment type="caution">
    <text evidence="1">The sequence shown here is derived from an EMBL/GenBank/DDBJ whole genome shotgun (WGS) entry which is preliminary data.</text>
</comment>
<accession>A0A843W0C0</accession>
<evidence type="ECO:0000313" key="1">
    <source>
        <dbReference type="EMBL" id="MQM03192.1"/>
    </source>
</evidence>